<evidence type="ECO:0000256" key="1">
    <source>
        <dbReference type="SAM" id="MobiDB-lite"/>
    </source>
</evidence>
<comment type="caution">
    <text evidence="2">The sequence shown here is derived from an EMBL/GenBank/DDBJ whole genome shotgun (WGS) entry which is preliminary data.</text>
</comment>
<name>A0A6A6M346_HEVBR</name>
<organism evidence="2 4">
    <name type="scientific">Hevea brasiliensis</name>
    <name type="common">Para rubber tree</name>
    <name type="synonym">Siphonia brasiliensis</name>
    <dbReference type="NCBI Taxonomy" id="3981"/>
    <lineage>
        <taxon>Eukaryota</taxon>
        <taxon>Viridiplantae</taxon>
        <taxon>Streptophyta</taxon>
        <taxon>Embryophyta</taxon>
        <taxon>Tracheophyta</taxon>
        <taxon>Spermatophyta</taxon>
        <taxon>Magnoliopsida</taxon>
        <taxon>eudicotyledons</taxon>
        <taxon>Gunneridae</taxon>
        <taxon>Pentapetalae</taxon>
        <taxon>rosids</taxon>
        <taxon>fabids</taxon>
        <taxon>Malpighiales</taxon>
        <taxon>Euphorbiaceae</taxon>
        <taxon>Crotonoideae</taxon>
        <taxon>Micrandreae</taxon>
        <taxon>Hevea</taxon>
    </lineage>
</organism>
<feature type="compositionally biased region" description="Polar residues" evidence="1">
    <location>
        <begin position="58"/>
        <end position="67"/>
    </location>
</feature>
<evidence type="ECO:0000313" key="3">
    <source>
        <dbReference type="EMBL" id="KAF2307835.1"/>
    </source>
</evidence>
<dbReference type="AlphaFoldDB" id="A0A6A6M346"/>
<dbReference type="EMBL" id="JAAGAX010000008">
    <property type="protein sequence ID" value="KAF2307025.1"/>
    <property type="molecule type" value="Genomic_DNA"/>
</dbReference>
<sequence>MDAIIFSNDAKSSYGASIQDSNGHFVLSITGFFEVVHCPHMAKAMGLREAKNKHVNQSNSAIASATDETSDSVDLEVTKSSKHPGLNRIKDQGFVQPMTSMSEKGEAAGALDMDSQKLSSPSAQQNFPVG</sequence>
<evidence type="ECO:0000313" key="4">
    <source>
        <dbReference type="Proteomes" id="UP000467840"/>
    </source>
</evidence>
<reference evidence="2 4" key="1">
    <citation type="journal article" date="2020" name="Mol. Plant">
        <title>The Chromosome-Based Rubber Tree Genome Provides New Insights into Spurge Genome Evolution and Rubber Biosynthesis.</title>
        <authorList>
            <person name="Liu J."/>
            <person name="Shi C."/>
            <person name="Shi C.C."/>
            <person name="Li W."/>
            <person name="Zhang Q.J."/>
            <person name="Zhang Y."/>
            <person name="Li K."/>
            <person name="Lu H.F."/>
            <person name="Shi C."/>
            <person name="Zhu S.T."/>
            <person name="Xiao Z.Y."/>
            <person name="Nan H."/>
            <person name="Yue Y."/>
            <person name="Zhu X.G."/>
            <person name="Wu Y."/>
            <person name="Hong X.N."/>
            <person name="Fan G.Y."/>
            <person name="Tong Y."/>
            <person name="Zhang D."/>
            <person name="Mao C.L."/>
            <person name="Liu Y.L."/>
            <person name="Hao S.J."/>
            <person name="Liu W.Q."/>
            <person name="Lv M.Q."/>
            <person name="Zhang H.B."/>
            <person name="Liu Y."/>
            <person name="Hu-Tang G.R."/>
            <person name="Wang J.P."/>
            <person name="Wang J.H."/>
            <person name="Sun Y.H."/>
            <person name="Ni S.B."/>
            <person name="Chen W.B."/>
            <person name="Zhang X.C."/>
            <person name="Jiao Y.N."/>
            <person name="Eichler E.E."/>
            <person name="Li G.H."/>
            <person name="Liu X."/>
            <person name="Gao L.Z."/>
        </authorList>
    </citation>
    <scope>NUCLEOTIDE SEQUENCE [LARGE SCALE GENOMIC DNA]</scope>
    <source>
        <strain evidence="4">cv. GT1</strain>
        <tissue evidence="2">Leaf</tissue>
    </source>
</reference>
<proteinExistence type="predicted"/>
<accession>A0A6A6M346</accession>
<keyword evidence="4" id="KW-1185">Reference proteome</keyword>
<protein>
    <submittedName>
        <fullName evidence="2">Uncharacterized protein</fullName>
    </submittedName>
</protein>
<feature type="region of interest" description="Disordered" evidence="1">
    <location>
        <begin position="58"/>
        <end position="130"/>
    </location>
</feature>
<evidence type="ECO:0000313" key="2">
    <source>
        <dbReference type="EMBL" id="KAF2307025.1"/>
    </source>
</evidence>
<gene>
    <name evidence="2" type="ORF">GH714_024108</name>
    <name evidence="3" type="ORF">GH714_032347</name>
</gene>
<feature type="compositionally biased region" description="Polar residues" evidence="1">
    <location>
        <begin position="116"/>
        <end position="130"/>
    </location>
</feature>
<dbReference type="EMBL" id="JAAGAX010000008">
    <property type="protein sequence ID" value="KAF2307835.1"/>
    <property type="molecule type" value="Genomic_DNA"/>
</dbReference>
<dbReference type="Proteomes" id="UP000467840">
    <property type="component" value="Chromosome 9"/>
</dbReference>